<dbReference type="Pfam" id="PF00172">
    <property type="entry name" value="Zn_clus"/>
    <property type="match status" value="1"/>
</dbReference>
<dbReference type="InterPro" id="IPR053157">
    <property type="entry name" value="Sterol_Uptake_Regulator"/>
</dbReference>
<comment type="caution">
    <text evidence="3">The sequence shown here is derived from an EMBL/GenBank/DDBJ whole genome shotgun (WGS) entry which is preliminary data.</text>
</comment>
<dbReference type="Proteomes" id="UP001283341">
    <property type="component" value="Unassembled WGS sequence"/>
</dbReference>
<reference evidence="3" key="2">
    <citation type="submission" date="2023-06" db="EMBL/GenBank/DDBJ databases">
        <authorList>
            <consortium name="Lawrence Berkeley National Laboratory"/>
            <person name="Haridas S."/>
            <person name="Hensen N."/>
            <person name="Bonometti L."/>
            <person name="Westerberg I."/>
            <person name="Brannstrom I.O."/>
            <person name="Guillou S."/>
            <person name="Cros-Aarteil S."/>
            <person name="Calhoun S."/>
            <person name="Kuo A."/>
            <person name="Mondo S."/>
            <person name="Pangilinan J."/>
            <person name="Riley R."/>
            <person name="Labutti K."/>
            <person name="Andreopoulos B."/>
            <person name="Lipzen A."/>
            <person name="Chen C."/>
            <person name="Yanf M."/>
            <person name="Daum C."/>
            <person name="Ng V."/>
            <person name="Clum A."/>
            <person name="Steindorff A."/>
            <person name="Ohm R."/>
            <person name="Martin F."/>
            <person name="Silar P."/>
            <person name="Natvig D."/>
            <person name="Lalanne C."/>
            <person name="Gautier V."/>
            <person name="Ament-Velasquez S.L."/>
            <person name="Kruys A."/>
            <person name="Hutchinson M.I."/>
            <person name="Powell A.J."/>
            <person name="Barry K."/>
            <person name="Miller A.N."/>
            <person name="Grigoriev I.V."/>
            <person name="Debuchy R."/>
            <person name="Gladieux P."/>
            <person name="Thoren M.H."/>
            <person name="Johannesson H."/>
        </authorList>
    </citation>
    <scope>NUCLEOTIDE SEQUENCE</scope>
    <source>
        <strain evidence="3">CBS 118394</strain>
    </source>
</reference>
<protein>
    <recommendedName>
        <fullName evidence="2">Zn(2)-C6 fungal-type domain-containing protein</fullName>
    </recommendedName>
</protein>
<keyword evidence="4" id="KW-1185">Reference proteome</keyword>
<proteinExistence type="predicted"/>
<dbReference type="GO" id="GO:0001228">
    <property type="term" value="F:DNA-binding transcription activator activity, RNA polymerase II-specific"/>
    <property type="evidence" value="ECO:0007669"/>
    <property type="project" value="TreeGrafter"/>
</dbReference>
<evidence type="ECO:0000313" key="3">
    <source>
        <dbReference type="EMBL" id="KAK3313886.1"/>
    </source>
</evidence>
<dbReference type="SUPFAM" id="SSF57701">
    <property type="entry name" value="Zn2/Cys6 DNA-binding domain"/>
    <property type="match status" value="1"/>
</dbReference>
<dbReference type="PANTHER" id="PTHR47784">
    <property type="entry name" value="STEROL UPTAKE CONTROL PROTEIN 2"/>
    <property type="match status" value="1"/>
</dbReference>
<accession>A0AAE0HW70</accession>
<dbReference type="GO" id="GO:0008270">
    <property type="term" value="F:zinc ion binding"/>
    <property type="evidence" value="ECO:0007669"/>
    <property type="project" value="InterPro"/>
</dbReference>
<dbReference type="SMART" id="SM00066">
    <property type="entry name" value="GAL4"/>
    <property type="match status" value="1"/>
</dbReference>
<dbReference type="CDD" id="cd00067">
    <property type="entry name" value="GAL4"/>
    <property type="match status" value="1"/>
</dbReference>
<evidence type="ECO:0000259" key="2">
    <source>
        <dbReference type="PROSITE" id="PS50048"/>
    </source>
</evidence>
<evidence type="ECO:0000256" key="1">
    <source>
        <dbReference type="ARBA" id="ARBA00023242"/>
    </source>
</evidence>
<gene>
    <name evidence="3" type="ORF">B0H66DRAFT_607127</name>
</gene>
<dbReference type="AlphaFoldDB" id="A0AAE0HW70"/>
<dbReference type="InterPro" id="IPR001138">
    <property type="entry name" value="Zn2Cys6_DnaBD"/>
</dbReference>
<dbReference type="PROSITE" id="PS50048">
    <property type="entry name" value="ZN2_CY6_FUNGAL_2"/>
    <property type="match status" value="1"/>
</dbReference>
<dbReference type="EMBL" id="JAUEDM010000007">
    <property type="protein sequence ID" value="KAK3313886.1"/>
    <property type="molecule type" value="Genomic_DNA"/>
</dbReference>
<dbReference type="Gene3D" id="4.10.240.10">
    <property type="entry name" value="Zn(2)-C6 fungal-type DNA-binding domain"/>
    <property type="match status" value="1"/>
</dbReference>
<name>A0AAE0HW70_9PEZI</name>
<sequence length="533" mass="59907">MQFTGFANTFLVVPNGRDQPTLRVVGPEDDVSRRKRPHRKSRLGCVRCKKRKVKCDEAYPCGNCVKRNETCVRHRPAGPRDGDDYMMEGTSAPHEIASTGPSRGPGSEPINLVHMELLHHFERFTIPTLCFQEIWPTMLQLAFHSQQHTYLVNAVLSLAAAHLAYLVPGEPRYHQANYGLLDKALRDYRKALSSPITASNCDALLGTAILVHHLMWCDLSFMEVRTGADQPLDLSADRLYWLSTGVRQIFFMAWPLFQTAHSVFMRVPVLQPCMALEDVVDARGLNWQRTAQGFMDLYDNPRYHGGRDAFPLAYSPSYLPASQSPVSYSSPTFSSPTFSSPTFSSTSSDTIFDNGTAWPNDVPFNMQSLNGHVFKVATLWQSYKMGEIFVESAGQHNKTLERDAYERLAVRLAVAIAFIEDRDASGGCPASSIFATGPTPPDCARSVLTQADIVRYVLTFPMLCFGPFLPLISGGDSRALVLLFHIYRVVGILLPTDEHWWCRRRAKVMESMIRSEIRSRGLEFCLRRQNEVA</sequence>
<dbReference type="InterPro" id="IPR036864">
    <property type="entry name" value="Zn2-C6_fun-type_DNA-bd_sf"/>
</dbReference>
<dbReference type="PANTHER" id="PTHR47784:SF5">
    <property type="entry name" value="STEROL UPTAKE CONTROL PROTEIN 2"/>
    <property type="match status" value="1"/>
</dbReference>
<dbReference type="PROSITE" id="PS00463">
    <property type="entry name" value="ZN2_CY6_FUNGAL_1"/>
    <property type="match status" value="1"/>
</dbReference>
<evidence type="ECO:0000313" key="4">
    <source>
        <dbReference type="Proteomes" id="UP001283341"/>
    </source>
</evidence>
<reference evidence="3" key="1">
    <citation type="journal article" date="2023" name="Mol. Phylogenet. Evol.">
        <title>Genome-scale phylogeny and comparative genomics of the fungal order Sordariales.</title>
        <authorList>
            <person name="Hensen N."/>
            <person name="Bonometti L."/>
            <person name="Westerberg I."/>
            <person name="Brannstrom I.O."/>
            <person name="Guillou S."/>
            <person name="Cros-Aarteil S."/>
            <person name="Calhoun S."/>
            <person name="Haridas S."/>
            <person name="Kuo A."/>
            <person name="Mondo S."/>
            <person name="Pangilinan J."/>
            <person name="Riley R."/>
            <person name="LaButti K."/>
            <person name="Andreopoulos B."/>
            <person name="Lipzen A."/>
            <person name="Chen C."/>
            <person name="Yan M."/>
            <person name="Daum C."/>
            <person name="Ng V."/>
            <person name="Clum A."/>
            <person name="Steindorff A."/>
            <person name="Ohm R.A."/>
            <person name="Martin F."/>
            <person name="Silar P."/>
            <person name="Natvig D.O."/>
            <person name="Lalanne C."/>
            <person name="Gautier V."/>
            <person name="Ament-Velasquez S.L."/>
            <person name="Kruys A."/>
            <person name="Hutchinson M.I."/>
            <person name="Powell A.J."/>
            <person name="Barry K."/>
            <person name="Miller A.N."/>
            <person name="Grigoriev I.V."/>
            <person name="Debuchy R."/>
            <person name="Gladieux P."/>
            <person name="Hiltunen Thoren M."/>
            <person name="Johannesson H."/>
        </authorList>
    </citation>
    <scope>NUCLEOTIDE SEQUENCE</scope>
    <source>
        <strain evidence="3">CBS 118394</strain>
    </source>
</reference>
<keyword evidence="1" id="KW-0539">Nucleus</keyword>
<feature type="domain" description="Zn(2)-C6 fungal-type" evidence="2">
    <location>
        <begin position="44"/>
        <end position="73"/>
    </location>
</feature>
<organism evidence="3 4">
    <name type="scientific">Apodospora peruviana</name>
    <dbReference type="NCBI Taxonomy" id="516989"/>
    <lineage>
        <taxon>Eukaryota</taxon>
        <taxon>Fungi</taxon>
        <taxon>Dikarya</taxon>
        <taxon>Ascomycota</taxon>
        <taxon>Pezizomycotina</taxon>
        <taxon>Sordariomycetes</taxon>
        <taxon>Sordariomycetidae</taxon>
        <taxon>Sordariales</taxon>
        <taxon>Lasiosphaeriaceae</taxon>
        <taxon>Apodospora</taxon>
    </lineage>
</organism>